<organism evidence="3">
    <name type="scientific">Laccaria bicolor (strain S238N-H82 / ATCC MYA-4686)</name>
    <name type="common">Bicoloured deceiver</name>
    <name type="synonym">Laccaria laccata var. bicolor</name>
    <dbReference type="NCBI Taxonomy" id="486041"/>
    <lineage>
        <taxon>Eukaryota</taxon>
        <taxon>Fungi</taxon>
        <taxon>Dikarya</taxon>
        <taxon>Basidiomycota</taxon>
        <taxon>Agaricomycotina</taxon>
        <taxon>Agaricomycetes</taxon>
        <taxon>Agaricomycetidae</taxon>
        <taxon>Agaricales</taxon>
        <taxon>Agaricineae</taxon>
        <taxon>Hydnangiaceae</taxon>
        <taxon>Laccaria</taxon>
    </lineage>
</organism>
<dbReference type="EMBL" id="DS547109">
    <property type="protein sequence ID" value="EDR06151.1"/>
    <property type="molecule type" value="Genomic_DNA"/>
</dbReference>
<dbReference type="OrthoDB" id="541052at2759"/>
<evidence type="ECO:0000313" key="2">
    <source>
        <dbReference type="EMBL" id="EDR06151.1"/>
    </source>
</evidence>
<evidence type="ECO:0000313" key="3">
    <source>
        <dbReference type="Proteomes" id="UP000001194"/>
    </source>
</evidence>
<dbReference type="GeneID" id="6078713"/>
<dbReference type="KEGG" id="lbc:LACBIDRAFT_328925"/>
<accession>B0DGG4</accession>
<dbReference type="RefSeq" id="XP_001883012.1">
    <property type="nucleotide sequence ID" value="XM_001882977.1"/>
</dbReference>
<evidence type="ECO:0000259" key="1">
    <source>
        <dbReference type="SMART" id="SM00672"/>
    </source>
</evidence>
<sequence>MGPTPQQSMVPEFSSCSTTIHHNIRIPTPYGWVADSDDPAFDDKVDERLLWHGSNTGMFYATKICWRNQQRIHLLRRMEKSGEMREREKEAGRHKYTIDVDGNGWSGRFKRLMTTNARVFKSTIYPEWSTDRVAPWVHYIPIQLDLSDLHDALLFFRGDANGDGAHEDLARKIAVVGREWSKTFWREEDLAAYFFRLMLENARLMSPDWNAMSYKTAKEEGKA</sequence>
<dbReference type="SMART" id="SM00672">
    <property type="entry name" value="CAP10"/>
    <property type="match status" value="1"/>
</dbReference>
<protein>
    <submittedName>
        <fullName evidence="2">Predicted protein</fullName>
    </submittedName>
</protein>
<dbReference type="InParanoid" id="B0DGG4"/>
<gene>
    <name evidence="2" type="ORF">LACBIDRAFT_328925</name>
</gene>
<feature type="domain" description="Glycosyl transferase CAP10" evidence="1">
    <location>
        <begin position="2"/>
        <end position="208"/>
    </location>
</feature>
<dbReference type="Pfam" id="PF05686">
    <property type="entry name" value="Glyco_transf_90"/>
    <property type="match status" value="1"/>
</dbReference>
<dbReference type="InterPro" id="IPR006598">
    <property type="entry name" value="CAP10"/>
</dbReference>
<name>B0DGG4_LACBS</name>
<dbReference type="Proteomes" id="UP000001194">
    <property type="component" value="Unassembled WGS sequence"/>
</dbReference>
<proteinExistence type="predicted"/>
<dbReference type="HOGENOM" id="CLU_005027_0_0_1"/>
<reference evidence="2 3" key="1">
    <citation type="journal article" date="2008" name="Nature">
        <title>The genome of Laccaria bicolor provides insights into mycorrhizal symbiosis.</title>
        <authorList>
            <person name="Martin F."/>
            <person name="Aerts A."/>
            <person name="Ahren D."/>
            <person name="Brun A."/>
            <person name="Danchin E.G.J."/>
            <person name="Duchaussoy F."/>
            <person name="Gibon J."/>
            <person name="Kohler A."/>
            <person name="Lindquist E."/>
            <person name="Pereda V."/>
            <person name="Salamov A."/>
            <person name="Shapiro H.J."/>
            <person name="Wuyts J."/>
            <person name="Blaudez D."/>
            <person name="Buee M."/>
            <person name="Brokstein P."/>
            <person name="Canbaeck B."/>
            <person name="Cohen D."/>
            <person name="Courty P.E."/>
            <person name="Coutinho P.M."/>
            <person name="Delaruelle C."/>
            <person name="Detter J.C."/>
            <person name="Deveau A."/>
            <person name="DiFazio S."/>
            <person name="Duplessis S."/>
            <person name="Fraissinet-Tachet L."/>
            <person name="Lucic E."/>
            <person name="Frey-Klett P."/>
            <person name="Fourrey C."/>
            <person name="Feussner I."/>
            <person name="Gay G."/>
            <person name="Grimwood J."/>
            <person name="Hoegger P.J."/>
            <person name="Jain P."/>
            <person name="Kilaru S."/>
            <person name="Labbe J."/>
            <person name="Lin Y.C."/>
            <person name="Legue V."/>
            <person name="Le Tacon F."/>
            <person name="Marmeisse R."/>
            <person name="Melayah D."/>
            <person name="Montanini B."/>
            <person name="Muratet M."/>
            <person name="Nehls U."/>
            <person name="Niculita-Hirzel H."/>
            <person name="Oudot-Le Secq M.P."/>
            <person name="Peter M."/>
            <person name="Quesneville H."/>
            <person name="Rajashekar B."/>
            <person name="Reich M."/>
            <person name="Rouhier N."/>
            <person name="Schmutz J."/>
            <person name="Yin T."/>
            <person name="Chalot M."/>
            <person name="Henrissat B."/>
            <person name="Kuees U."/>
            <person name="Lucas S."/>
            <person name="Van de Peer Y."/>
            <person name="Podila G.K."/>
            <person name="Polle A."/>
            <person name="Pukkila P.J."/>
            <person name="Richardson P.M."/>
            <person name="Rouze P."/>
            <person name="Sanders I.R."/>
            <person name="Stajich J.E."/>
            <person name="Tunlid A."/>
            <person name="Tuskan G."/>
            <person name="Grigoriev I.V."/>
        </authorList>
    </citation>
    <scope>NUCLEOTIDE SEQUENCE [LARGE SCALE GENOMIC DNA]</scope>
    <source>
        <strain evidence="3">S238N-H82 / ATCC MYA-4686</strain>
    </source>
</reference>
<dbReference type="PANTHER" id="PTHR12203">
    <property type="entry name" value="KDEL LYS-ASP-GLU-LEU CONTAINING - RELATED"/>
    <property type="match status" value="1"/>
</dbReference>
<dbReference type="AlphaFoldDB" id="B0DGG4"/>
<keyword evidence="3" id="KW-1185">Reference proteome</keyword>
<dbReference type="PANTHER" id="PTHR12203:SF118">
    <property type="entry name" value="BETA-1,2-XYLOSYLTRANSFERASE 1"/>
    <property type="match status" value="1"/>
</dbReference>
<dbReference type="InterPro" id="IPR051091">
    <property type="entry name" value="O-Glucosyltr/Glycosyltrsf_90"/>
</dbReference>